<dbReference type="InterPro" id="IPR003010">
    <property type="entry name" value="C-N_Hydrolase"/>
</dbReference>
<keyword evidence="2 8" id="KW-1003">Cell membrane</keyword>
<dbReference type="HAMAP" id="MF_01148">
    <property type="entry name" value="Lnt"/>
    <property type="match status" value="1"/>
</dbReference>
<reference evidence="10" key="1">
    <citation type="submission" date="2020-02" db="EMBL/GenBank/DDBJ databases">
        <authorList>
            <person name="Meier V. D."/>
        </authorList>
    </citation>
    <scope>NUCLEOTIDE SEQUENCE</scope>
    <source>
        <strain evidence="10">AVDCRST_MAG72</strain>
    </source>
</reference>
<keyword evidence="10" id="KW-0449">Lipoprotein</keyword>
<gene>
    <name evidence="8" type="primary">lnt</name>
    <name evidence="10" type="ORF">AVDCRST_MAG72-2598</name>
</gene>
<dbReference type="InterPro" id="IPR045378">
    <property type="entry name" value="LNT_N"/>
</dbReference>
<comment type="subcellular location">
    <subcellularLocation>
        <location evidence="1 8">Cell membrane</location>
        <topology evidence="1 8">Multi-pass membrane protein</topology>
    </subcellularLocation>
</comment>
<evidence type="ECO:0000313" key="10">
    <source>
        <dbReference type="EMBL" id="CAA9364692.1"/>
    </source>
</evidence>
<evidence type="ECO:0000256" key="4">
    <source>
        <dbReference type="ARBA" id="ARBA00022692"/>
    </source>
</evidence>
<keyword evidence="3 8" id="KW-0808">Transferase</keyword>
<comment type="caution">
    <text evidence="8">Lacks conserved residue(s) required for the propagation of feature annotation.</text>
</comment>
<comment type="pathway">
    <text evidence="8">Protein modification; lipoprotein biosynthesis (N-acyl transfer).</text>
</comment>
<evidence type="ECO:0000256" key="6">
    <source>
        <dbReference type="ARBA" id="ARBA00023136"/>
    </source>
</evidence>
<keyword evidence="6 8" id="KW-0472">Membrane</keyword>
<dbReference type="UniPathway" id="UPA00666"/>
<dbReference type="EMBL" id="CADCUJ010000109">
    <property type="protein sequence ID" value="CAA9364692.1"/>
    <property type="molecule type" value="Genomic_DNA"/>
</dbReference>
<evidence type="ECO:0000256" key="3">
    <source>
        <dbReference type="ARBA" id="ARBA00022679"/>
    </source>
</evidence>
<dbReference type="NCBIfam" id="TIGR00546">
    <property type="entry name" value="lnt"/>
    <property type="match status" value="1"/>
</dbReference>
<dbReference type="InterPro" id="IPR036526">
    <property type="entry name" value="C-N_Hydrolase_sf"/>
</dbReference>
<accession>A0A6J4MNW3</accession>
<name>A0A6J4MNW3_9ACTN</name>
<keyword evidence="7 8" id="KW-0012">Acyltransferase</keyword>
<proteinExistence type="inferred from homology"/>
<feature type="transmembrane region" description="Helical" evidence="8">
    <location>
        <begin position="74"/>
        <end position="97"/>
    </location>
</feature>
<comment type="similarity">
    <text evidence="8">Belongs to the CN hydrolase family. Apolipoprotein N-acyltransferase subfamily.</text>
</comment>
<dbReference type="SUPFAM" id="SSF56317">
    <property type="entry name" value="Carbon-nitrogen hydrolase"/>
    <property type="match status" value="1"/>
</dbReference>
<evidence type="ECO:0000256" key="1">
    <source>
        <dbReference type="ARBA" id="ARBA00004651"/>
    </source>
</evidence>
<dbReference type="CDD" id="cd07571">
    <property type="entry name" value="ALP_N-acyl_transferase"/>
    <property type="match status" value="1"/>
</dbReference>
<dbReference type="PANTHER" id="PTHR38686:SF1">
    <property type="entry name" value="APOLIPOPROTEIN N-ACYLTRANSFERASE"/>
    <property type="match status" value="1"/>
</dbReference>
<dbReference type="Pfam" id="PF00795">
    <property type="entry name" value="CN_hydrolase"/>
    <property type="match status" value="1"/>
</dbReference>
<evidence type="ECO:0000256" key="8">
    <source>
        <dbReference type="HAMAP-Rule" id="MF_01148"/>
    </source>
</evidence>
<evidence type="ECO:0000259" key="9">
    <source>
        <dbReference type="PROSITE" id="PS50263"/>
    </source>
</evidence>
<keyword evidence="5 8" id="KW-1133">Transmembrane helix</keyword>
<dbReference type="Gene3D" id="3.60.110.10">
    <property type="entry name" value="Carbon-nitrogen hydrolase"/>
    <property type="match status" value="1"/>
</dbReference>
<feature type="domain" description="CN hydrolase" evidence="9">
    <location>
        <begin position="214"/>
        <end position="468"/>
    </location>
</feature>
<feature type="transmembrane region" description="Helical" evidence="8">
    <location>
        <begin position="174"/>
        <end position="192"/>
    </location>
</feature>
<dbReference type="EC" id="2.3.1.269" evidence="8"/>
<dbReference type="InterPro" id="IPR004563">
    <property type="entry name" value="Apolipo_AcylTrfase"/>
</dbReference>
<dbReference type="PANTHER" id="PTHR38686">
    <property type="entry name" value="APOLIPOPROTEIN N-ACYLTRANSFERASE"/>
    <property type="match status" value="1"/>
</dbReference>
<evidence type="ECO:0000256" key="7">
    <source>
        <dbReference type="ARBA" id="ARBA00023315"/>
    </source>
</evidence>
<dbReference type="AlphaFoldDB" id="A0A6J4MNW3"/>
<protein>
    <recommendedName>
        <fullName evidence="8">Apolipoprotein N-acyltransferase</fullName>
        <shortName evidence="8">ALP N-acyltransferase</shortName>
        <ecNumber evidence="8">2.3.1.269</ecNumber>
    </recommendedName>
</protein>
<feature type="transmembrane region" description="Helical" evidence="8">
    <location>
        <begin position="139"/>
        <end position="167"/>
    </location>
</feature>
<comment type="function">
    <text evidence="8">Catalyzes the phospholipid dependent N-acylation of the N-terminal cysteine of apolipoprotein, the last step in lipoprotein maturation.</text>
</comment>
<comment type="catalytic activity">
    <reaction evidence="8">
        <text>N-terminal S-1,2-diacyl-sn-glyceryl-L-cysteinyl-[lipoprotein] + a glycerophospholipid = N-acyl-S-1,2-diacyl-sn-glyceryl-L-cysteinyl-[lipoprotein] + a 2-acyl-sn-glycero-3-phospholipid + H(+)</text>
        <dbReference type="Rhea" id="RHEA:48228"/>
        <dbReference type="Rhea" id="RHEA-COMP:14681"/>
        <dbReference type="Rhea" id="RHEA-COMP:14684"/>
        <dbReference type="ChEBI" id="CHEBI:15378"/>
        <dbReference type="ChEBI" id="CHEBI:136912"/>
        <dbReference type="ChEBI" id="CHEBI:140656"/>
        <dbReference type="ChEBI" id="CHEBI:140657"/>
        <dbReference type="ChEBI" id="CHEBI:140660"/>
        <dbReference type="EC" id="2.3.1.269"/>
    </reaction>
</comment>
<evidence type="ECO:0000256" key="5">
    <source>
        <dbReference type="ARBA" id="ARBA00022989"/>
    </source>
</evidence>
<dbReference type="Pfam" id="PF20154">
    <property type="entry name" value="LNT_N"/>
    <property type="match status" value="1"/>
</dbReference>
<sequence>MLAARLLLAVAAGLVAGIAFEPLALAYALPVAVALLTAACHGLGPGRGFLAGSCFGISFMLVLLPWLQVIGTDAWIGLSVLQGLFYGLLGMATSAVVRLPWWPLWAAAAWTGVELLRGTVPFGGFPWGRLSFATVDTPFAPLFATVGAAGVSFAVALVGVVLAWAVLRLRQAPVRAVGAVVATVALVALASVTAPVTGQGDEAGDEAGEEPATLTVAAVQGDVPGVGMNAFAERRAVLDNHVAATRRLATRIRSGEVTRPAFVVWPENSTDIDPFQDPTVYDDIQAAVDAVGVPILVGALVDGPEPDEVLNQGIVWEPSRGPVQRYSKNHPVPFGEYIPFRDQIAQLVTRLDQIPRDMRPGRRPGLLDLGGTPVGDLICFEVAYDDLLRGVVRGGAEMVVVQTNNATYMGTGQIEQQFAITRLRAIETGKTVVVAATNGVSGVVNPDGEVTARAPVRTQQVLVESVSPTRGVTTGIRFGAWIELGLAVVAALALFAALVLRRRDRRPPSVDRAEASIASRTPVRTG</sequence>
<keyword evidence="4 8" id="KW-0812">Transmembrane</keyword>
<dbReference type="PROSITE" id="PS50263">
    <property type="entry name" value="CN_HYDROLASE"/>
    <property type="match status" value="1"/>
</dbReference>
<dbReference type="GO" id="GO:0016410">
    <property type="term" value="F:N-acyltransferase activity"/>
    <property type="evidence" value="ECO:0007669"/>
    <property type="project" value="UniProtKB-UniRule"/>
</dbReference>
<dbReference type="GO" id="GO:0005886">
    <property type="term" value="C:plasma membrane"/>
    <property type="evidence" value="ECO:0007669"/>
    <property type="project" value="UniProtKB-SubCell"/>
</dbReference>
<dbReference type="GO" id="GO:0042158">
    <property type="term" value="P:lipoprotein biosynthetic process"/>
    <property type="evidence" value="ECO:0007669"/>
    <property type="project" value="UniProtKB-UniRule"/>
</dbReference>
<organism evidence="10">
    <name type="scientific">uncultured Nocardioidaceae bacterium</name>
    <dbReference type="NCBI Taxonomy" id="253824"/>
    <lineage>
        <taxon>Bacteria</taxon>
        <taxon>Bacillati</taxon>
        <taxon>Actinomycetota</taxon>
        <taxon>Actinomycetes</taxon>
        <taxon>Propionibacteriales</taxon>
        <taxon>Nocardioidaceae</taxon>
        <taxon>environmental samples</taxon>
    </lineage>
</organism>
<evidence type="ECO:0000256" key="2">
    <source>
        <dbReference type="ARBA" id="ARBA00022475"/>
    </source>
</evidence>
<feature type="transmembrane region" description="Helical" evidence="8">
    <location>
        <begin position="48"/>
        <end position="67"/>
    </location>
</feature>
<feature type="transmembrane region" description="Helical" evidence="8">
    <location>
        <begin position="478"/>
        <end position="500"/>
    </location>
</feature>